<dbReference type="EMBL" id="JAVHNQ010000004">
    <property type="protein sequence ID" value="KAK6350194.1"/>
    <property type="molecule type" value="Genomic_DNA"/>
</dbReference>
<dbReference type="GO" id="GO:0005524">
    <property type="term" value="F:ATP binding"/>
    <property type="evidence" value="ECO:0007669"/>
    <property type="project" value="InterPro"/>
</dbReference>
<feature type="domain" description="Protein kinase" evidence="1">
    <location>
        <begin position="1"/>
        <end position="191"/>
    </location>
</feature>
<gene>
    <name evidence="2" type="ORF">TWF696_006433</name>
</gene>
<keyword evidence="3" id="KW-1185">Reference proteome</keyword>
<reference evidence="2 3" key="1">
    <citation type="submission" date="2019-10" db="EMBL/GenBank/DDBJ databases">
        <authorList>
            <person name="Palmer J.M."/>
        </authorList>
    </citation>
    <scope>NUCLEOTIDE SEQUENCE [LARGE SCALE GENOMIC DNA]</scope>
    <source>
        <strain evidence="2 3">TWF696</strain>
    </source>
</reference>
<accession>A0AAV9UYP3</accession>
<evidence type="ECO:0000313" key="2">
    <source>
        <dbReference type="EMBL" id="KAK6350194.1"/>
    </source>
</evidence>
<dbReference type="InterPro" id="IPR052396">
    <property type="entry name" value="Meiotic_Drive_Suppr_Kinase"/>
</dbReference>
<dbReference type="PANTHER" id="PTHR37171">
    <property type="entry name" value="SERINE/THREONINE-PROTEIN KINASE YRZF-RELATED"/>
    <property type="match status" value="1"/>
</dbReference>
<dbReference type="PROSITE" id="PS50011">
    <property type="entry name" value="PROTEIN_KINASE_DOM"/>
    <property type="match status" value="1"/>
</dbReference>
<dbReference type="InterPro" id="IPR011009">
    <property type="entry name" value="Kinase-like_dom_sf"/>
</dbReference>
<organism evidence="2 3">
    <name type="scientific">Orbilia brochopaga</name>
    <dbReference type="NCBI Taxonomy" id="3140254"/>
    <lineage>
        <taxon>Eukaryota</taxon>
        <taxon>Fungi</taxon>
        <taxon>Dikarya</taxon>
        <taxon>Ascomycota</taxon>
        <taxon>Pezizomycotina</taxon>
        <taxon>Orbiliomycetes</taxon>
        <taxon>Orbiliales</taxon>
        <taxon>Orbiliaceae</taxon>
        <taxon>Orbilia</taxon>
    </lineage>
</organism>
<sequence length="191" mass="22329">MPWMDMELRFDGRHQIIAPVVRAEARHKREHENEKLQKWRLPVVCKIYDMTADSRSRLKPDEEIAIYSRLHDIQGHFIPQLYAAGTHWGMLRILVLEDCGASARDIVRNPDLHLPESFWLQAQRALKALHSRSILHGDLRMSNIAVSGREVRLIDLGESLEAPKNRREATIAYRNELKELEEMQREHEGIK</sequence>
<proteinExistence type="predicted"/>
<dbReference type="GO" id="GO:0004672">
    <property type="term" value="F:protein kinase activity"/>
    <property type="evidence" value="ECO:0007669"/>
    <property type="project" value="InterPro"/>
</dbReference>
<protein>
    <recommendedName>
        <fullName evidence="1">Protein kinase domain-containing protein</fullName>
    </recommendedName>
</protein>
<dbReference type="InterPro" id="IPR000719">
    <property type="entry name" value="Prot_kinase_dom"/>
</dbReference>
<evidence type="ECO:0000313" key="3">
    <source>
        <dbReference type="Proteomes" id="UP001375240"/>
    </source>
</evidence>
<dbReference type="AlphaFoldDB" id="A0AAV9UYP3"/>
<dbReference type="Proteomes" id="UP001375240">
    <property type="component" value="Unassembled WGS sequence"/>
</dbReference>
<evidence type="ECO:0000259" key="1">
    <source>
        <dbReference type="PROSITE" id="PS50011"/>
    </source>
</evidence>
<comment type="caution">
    <text evidence="2">The sequence shown here is derived from an EMBL/GenBank/DDBJ whole genome shotgun (WGS) entry which is preliminary data.</text>
</comment>
<dbReference type="PANTHER" id="PTHR37171:SF1">
    <property type="entry name" value="SERINE_THREONINE-PROTEIN KINASE YRZF-RELATED"/>
    <property type="match status" value="1"/>
</dbReference>
<dbReference type="SUPFAM" id="SSF56112">
    <property type="entry name" value="Protein kinase-like (PK-like)"/>
    <property type="match status" value="1"/>
</dbReference>
<name>A0AAV9UYP3_9PEZI</name>
<dbReference type="Gene3D" id="1.10.510.10">
    <property type="entry name" value="Transferase(Phosphotransferase) domain 1"/>
    <property type="match status" value="1"/>
</dbReference>